<feature type="region of interest" description="Disordered" evidence="1">
    <location>
        <begin position="123"/>
        <end position="142"/>
    </location>
</feature>
<dbReference type="AlphaFoldDB" id="A0A6A6IW75"/>
<feature type="region of interest" description="Disordered" evidence="1">
    <location>
        <begin position="365"/>
        <end position="389"/>
    </location>
</feature>
<evidence type="ECO:0000313" key="3">
    <source>
        <dbReference type="EMBL" id="KAF2254689.1"/>
    </source>
</evidence>
<gene>
    <name evidence="3" type="ORF">BU26DRAFT_559354</name>
</gene>
<evidence type="ECO:0000259" key="2">
    <source>
        <dbReference type="Pfam" id="PF24494"/>
    </source>
</evidence>
<dbReference type="InterPro" id="IPR056009">
    <property type="entry name" value="DUF7587"/>
</dbReference>
<organism evidence="3 4">
    <name type="scientific">Trematosphaeria pertusa</name>
    <dbReference type="NCBI Taxonomy" id="390896"/>
    <lineage>
        <taxon>Eukaryota</taxon>
        <taxon>Fungi</taxon>
        <taxon>Dikarya</taxon>
        <taxon>Ascomycota</taxon>
        <taxon>Pezizomycotina</taxon>
        <taxon>Dothideomycetes</taxon>
        <taxon>Pleosporomycetidae</taxon>
        <taxon>Pleosporales</taxon>
        <taxon>Massarineae</taxon>
        <taxon>Trematosphaeriaceae</taxon>
        <taxon>Trematosphaeria</taxon>
    </lineage>
</organism>
<proteinExistence type="predicted"/>
<keyword evidence="4" id="KW-1185">Reference proteome</keyword>
<dbReference type="Pfam" id="PF24494">
    <property type="entry name" value="DUF7587"/>
    <property type="match status" value="1"/>
</dbReference>
<reference evidence="3" key="1">
    <citation type="journal article" date="2020" name="Stud. Mycol.">
        <title>101 Dothideomycetes genomes: a test case for predicting lifestyles and emergence of pathogens.</title>
        <authorList>
            <person name="Haridas S."/>
            <person name="Albert R."/>
            <person name="Binder M."/>
            <person name="Bloem J."/>
            <person name="Labutti K."/>
            <person name="Salamov A."/>
            <person name="Andreopoulos B."/>
            <person name="Baker S."/>
            <person name="Barry K."/>
            <person name="Bills G."/>
            <person name="Bluhm B."/>
            <person name="Cannon C."/>
            <person name="Castanera R."/>
            <person name="Culley D."/>
            <person name="Daum C."/>
            <person name="Ezra D."/>
            <person name="Gonzalez J."/>
            <person name="Henrissat B."/>
            <person name="Kuo A."/>
            <person name="Liang C."/>
            <person name="Lipzen A."/>
            <person name="Lutzoni F."/>
            <person name="Magnuson J."/>
            <person name="Mondo S."/>
            <person name="Nolan M."/>
            <person name="Ohm R."/>
            <person name="Pangilinan J."/>
            <person name="Park H.-J."/>
            <person name="Ramirez L."/>
            <person name="Alfaro M."/>
            <person name="Sun H."/>
            <person name="Tritt A."/>
            <person name="Yoshinaga Y."/>
            <person name="Zwiers L.-H."/>
            <person name="Turgeon B."/>
            <person name="Goodwin S."/>
            <person name="Spatafora J."/>
            <person name="Crous P."/>
            <person name="Grigoriev I."/>
        </authorList>
    </citation>
    <scope>NUCLEOTIDE SEQUENCE</scope>
    <source>
        <strain evidence="3">CBS 122368</strain>
    </source>
</reference>
<dbReference type="RefSeq" id="XP_033689693.1">
    <property type="nucleotide sequence ID" value="XM_033832690.1"/>
</dbReference>
<dbReference type="OrthoDB" id="3798037at2759"/>
<evidence type="ECO:0000313" key="4">
    <source>
        <dbReference type="Proteomes" id="UP000800094"/>
    </source>
</evidence>
<name>A0A6A6IW75_9PLEO</name>
<feature type="domain" description="DUF7587" evidence="2">
    <location>
        <begin position="433"/>
        <end position="587"/>
    </location>
</feature>
<protein>
    <recommendedName>
        <fullName evidence="2">DUF7587 domain-containing protein</fullName>
    </recommendedName>
</protein>
<dbReference type="GeneID" id="54586020"/>
<sequence length="725" mass="80686">MPKSVWQQCSDGVELYVPSNAALSATRRALSRLSVSEEPEASRQPDRVQYVDSSLPSQLPFPAAGSGPSIKQEPVDEQEVECPSSPSTLSIGSDDIHFTPGTSASECSLPAQRQTVFDQLKEYAAPSESPSPAIGAPILGSSGYQSDRTDFLPLIETPCPDNGQDATPPPMLKKSRLFRRSAQEKRKGPTASVRRPDWIKTAGSGIRKAKYTPIVEQRKTDNMLSLEKLQSIERVPAHKWSQDERELLCVLYRWYHAPDRTVIPQVFNSITSLNLRHNIIKIQFENHIRLYGRKAFREFERVFHSVPFQDPMGRYEEIKSIIEATAQNLGIPLCKREVETKFPSGRAARAKSEHTRKIYRTLVRQASQNSRPQGSKWPSRLESSSPMSALGGFPTATREKFADSESLVDEDAEVSPASRVCEVTASPVKSFDTPCLAFRAWDASSRTVFRDGGEGEGGGFVADLFAKRRGPVTRPLPRDDEYGLFDVLANAHLSFKGNASAFVSVVTSLLQVFNYASKMNDPQIAVIMLDNPEINISNKLHSARAVISHLQAQGEMWWTRYKANCEYLVWGDIPQSAILHVFRYAELEHLSEHAANVANLLHLDFFNGQSRTKTISRRLQRENTVLNRATAKVMAEIAIVFGLGRHSVTQSQIAGFITTLVDSWVIQDAPINDAHSLSELAACFAMALNNSRLNLQDVMGGFVDGVRRGTDNIARYVGRQPRTER</sequence>
<accession>A0A6A6IW75</accession>
<dbReference type="Proteomes" id="UP000800094">
    <property type="component" value="Unassembled WGS sequence"/>
</dbReference>
<evidence type="ECO:0000256" key="1">
    <source>
        <dbReference type="SAM" id="MobiDB-lite"/>
    </source>
</evidence>
<dbReference type="EMBL" id="ML987190">
    <property type="protein sequence ID" value="KAF2254689.1"/>
    <property type="molecule type" value="Genomic_DNA"/>
</dbReference>
<feature type="region of interest" description="Disordered" evidence="1">
    <location>
        <begin position="32"/>
        <end position="107"/>
    </location>
</feature>